<dbReference type="EMBL" id="OV725082">
    <property type="protein sequence ID" value="CAH1404854.1"/>
    <property type="molecule type" value="Genomic_DNA"/>
</dbReference>
<evidence type="ECO:0000313" key="1">
    <source>
        <dbReference type="EMBL" id="CAH1404854.1"/>
    </source>
</evidence>
<protein>
    <submittedName>
        <fullName evidence="1">Uncharacterized protein</fullName>
    </submittedName>
</protein>
<organism evidence="1 2">
    <name type="scientific">Nezara viridula</name>
    <name type="common">Southern green stink bug</name>
    <name type="synonym">Cimex viridulus</name>
    <dbReference type="NCBI Taxonomy" id="85310"/>
    <lineage>
        <taxon>Eukaryota</taxon>
        <taxon>Metazoa</taxon>
        <taxon>Ecdysozoa</taxon>
        <taxon>Arthropoda</taxon>
        <taxon>Hexapoda</taxon>
        <taxon>Insecta</taxon>
        <taxon>Pterygota</taxon>
        <taxon>Neoptera</taxon>
        <taxon>Paraneoptera</taxon>
        <taxon>Hemiptera</taxon>
        <taxon>Heteroptera</taxon>
        <taxon>Panheteroptera</taxon>
        <taxon>Pentatomomorpha</taxon>
        <taxon>Pentatomoidea</taxon>
        <taxon>Pentatomidae</taxon>
        <taxon>Pentatominae</taxon>
        <taxon>Nezara</taxon>
    </lineage>
</organism>
<accession>A0A9P0HNA7</accession>
<dbReference type="OrthoDB" id="6630477at2759"/>
<keyword evidence="2" id="KW-1185">Reference proteome</keyword>
<gene>
    <name evidence="1" type="ORF">NEZAVI_LOCUS13184</name>
</gene>
<name>A0A9P0HNA7_NEZVI</name>
<dbReference type="Proteomes" id="UP001152798">
    <property type="component" value="Chromosome 6"/>
</dbReference>
<sequence>MSSNLCAEGGGEIKCNEKADALARNGAEFPIVGPEPTIGIFKKHQRKEVLDWTWKKAGKEWRECIGLREAKQFYQKPLSLQNKVAAGPN</sequence>
<reference evidence="1" key="1">
    <citation type="submission" date="2022-01" db="EMBL/GenBank/DDBJ databases">
        <authorList>
            <person name="King R."/>
        </authorList>
    </citation>
    <scope>NUCLEOTIDE SEQUENCE</scope>
</reference>
<dbReference type="AlphaFoldDB" id="A0A9P0HNA7"/>
<evidence type="ECO:0000313" key="2">
    <source>
        <dbReference type="Proteomes" id="UP001152798"/>
    </source>
</evidence>
<proteinExistence type="predicted"/>